<dbReference type="InterPro" id="IPR016151">
    <property type="entry name" value="DNA_mismatch_repair_MutS_N"/>
</dbReference>
<dbReference type="SUPFAM" id="SSF52540">
    <property type="entry name" value="P-loop containing nucleoside triphosphate hydrolases"/>
    <property type="match status" value="1"/>
</dbReference>
<keyword evidence="6 9" id="KW-0238">DNA-binding</keyword>
<dbReference type="PROSITE" id="PS00486">
    <property type="entry name" value="DNA_MISMATCH_REPAIR_2"/>
    <property type="match status" value="1"/>
</dbReference>
<dbReference type="PANTHER" id="PTHR11361:SF34">
    <property type="entry name" value="DNA MISMATCH REPAIR PROTEIN MSH1, MITOCHONDRIAL"/>
    <property type="match status" value="1"/>
</dbReference>
<dbReference type="EMBL" id="BMZG01000011">
    <property type="protein sequence ID" value="GHA78260.1"/>
    <property type="molecule type" value="Genomic_DNA"/>
</dbReference>
<dbReference type="Pfam" id="PF05188">
    <property type="entry name" value="MutS_II"/>
    <property type="match status" value="1"/>
</dbReference>
<protein>
    <recommendedName>
        <fullName evidence="2 9">DNA mismatch repair protein MutS</fullName>
    </recommendedName>
</protein>
<dbReference type="InterPro" id="IPR007695">
    <property type="entry name" value="DNA_mismatch_repair_MutS-lik_N"/>
</dbReference>
<evidence type="ECO:0000256" key="6">
    <source>
        <dbReference type="ARBA" id="ARBA00023125"/>
    </source>
</evidence>
<dbReference type="InterPro" id="IPR045076">
    <property type="entry name" value="MutS"/>
</dbReference>
<dbReference type="SUPFAM" id="SSF53150">
    <property type="entry name" value="DNA repair protein MutS, domain II"/>
    <property type="match status" value="1"/>
</dbReference>
<dbReference type="GO" id="GO:0005829">
    <property type="term" value="C:cytosol"/>
    <property type="evidence" value="ECO:0007669"/>
    <property type="project" value="TreeGrafter"/>
</dbReference>
<dbReference type="Gene3D" id="3.40.1170.10">
    <property type="entry name" value="DNA repair protein MutS, domain I"/>
    <property type="match status" value="1"/>
</dbReference>
<feature type="domain" description="DNA mismatch repair proteins mutS family" evidence="11">
    <location>
        <begin position="706"/>
        <end position="722"/>
    </location>
</feature>
<feature type="binding site" evidence="9">
    <location>
        <begin position="632"/>
        <end position="639"/>
    </location>
    <ligand>
        <name>ATP</name>
        <dbReference type="ChEBI" id="CHEBI:30616"/>
    </ligand>
</feature>
<dbReference type="InterPro" id="IPR005748">
    <property type="entry name" value="DNA_mismatch_repair_MutS"/>
</dbReference>
<evidence type="ECO:0000256" key="4">
    <source>
        <dbReference type="ARBA" id="ARBA00022763"/>
    </source>
</evidence>
<evidence type="ECO:0000313" key="12">
    <source>
        <dbReference type="EMBL" id="GHA78260.1"/>
    </source>
</evidence>
<dbReference type="AlphaFoldDB" id="A0A8J3FZ29"/>
<evidence type="ECO:0000256" key="9">
    <source>
        <dbReference type="HAMAP-Rule" id="MF_00096"/>
    </source>
</evidence>
<dbReference type="HAMAP" id="MF_00096">
    <property type="entry name" value="MutS"/>
    <property type="match status" value="1"/>
</dbReference>
<dbReference type="Pfam" id="PF01624">
    <property type="entry name" value="MutS_I"/>
    <property type="match status" value="1"/>
</dbReference>
<reference evidence="12" key="1">
    <citation type="journal article" date="2014" name="Int. J. Syst. Evol. Microbiol.">
        <title>Complete genome sequence of Corynebacterium casei LMG S-19264T (=DSM 44701T), isolated from a smear-ripened cheese.</title>
        <authorList>
            <consortium name="US DOE Joint Genome Institute (JGI-PGF)"/>
            <person name="Walter F."/>
            <person name="Albersmeier A."/>
            <person name="Kalinowski J."/>
            <person name="Ruckert C."/>
        </authorList>
    </citation>
    <scope>NUCLEOTIDE SEQUENCE</scope>
    <source>
        <strain evidence="12">KCTC 32501</strain>
    </source>
</reference>
<proteinExistence type="inferred from homology"/>
<dbReference type="NCBIfam" id="TIGR01070">
    <property type="entry name" value="mutS1"/>
    <property type="match status" value="1"/>
</dbReference>
<keyword evidence="4 9" id="KW-0227">DNA damage</keyword>
<dbReference type="Pfam" id="PF00488">
    <property type="entry name" value="MutS_V"/>
    <property type="match status" value="1"/>
</dbReference>
<dbReference type="Proteomes" id="UP000614287">
    <property type="component" value="Unassembled WGS sequence"/>
</dbReference>
<dbReference type="InterPro" id="IPR036678">
    <property type="entry name" value="MutS_con_dom_sf"/>
</dbReference>
<dbReference type="InterPro" id="IPR000432">
    <property type="entry name" value="DNA_mismatch_repair_MutS_C"/>
</dbReference>
<dbReference type="GO" id="GO:0005524">
    <property type="term" value="F:ATP binding"/>
    <property type="evidence" value="ECO:0007669"/>
    <property type="project" value="UniProtKB-UniRule"/>
</dbReference>
<comment type="caution">
    <text evidence="12">The sequence shown here is derived from an EMBL/GenBank/DDBJ whole genome shotgun (WGS) entry which is preliminary data.</text>
</comment>
<comment type="similarity">
    <text evidence="1 9 10">Belongs to the DNA mismatch repair MutS family.</text>
</comment>
<dbReference type="SUPFAM" id="SSF48334">
    <property type="entry name" value="DNA repair protein MutS, domain III"/>
    <property type="match status" value="1"/>
</dbReference>
<dbReference type="InterPro" id="IPR007860">
    <property type="entry name" value="DNA_mmatch_repair_MutS_con_dom"/>
</dbReference>
<evidence type="ECO:0000256" key="3">
    <source>
        <dbReference type="ARBA" id="ARBA00022741"/>
    </source>
</evidence>
<dbReference type="SUPFAM" id="SSF55271">
    <property type="entry name" value="DNA repair protein MutS, domain I"/>
    <property type="match status" value="1"/>
</dbReference>
<gene>
    <name evidence="9 12" type="primary">mutS</name>
    <name evidence="12" type="ORF">GCM10009007_19090</name>
</gene>
<evidence type="ECO:0000259" key="11">
    <source>
        <dbReference type="PROSITE" id="PS00486"/>
    </source>
</evidence>
<accession>A0A8J3FZ29</accession>
<dbReference type="GO" id="GO:0140664">
    <property type="term" value="F:ATP-dependent DNA damage sensor activity"/>
    <property type="evidence" value="ECO:0007669"/>
    <property type="project" value="InterPro"/>
</dbReference>
<dbReference type="GO" id="GO:0003684">
    <property type="term" value="F:damaged DNA binding"/>
    <property type="evidence" value="ECO:0007669"/>
    <property type="project" value="UniProtKB-UniRule"/>
</dbReference>
<dbReference type="GO" id="GO:0006298">
    <property type="term" value="P:mismatch repair"/>
    <property type="evidence" value="ECO:0007669"/>
    <property type="project" value="UniProtKB-UniRule"/>
</dbReference>
<dbReference type="InterPro" id="IPR007861">
    <property type="entry name" value="DNA_mismatch_repair_MutS_clamp"/>
</dbReference>
<keyword evidence="7 9" id="KW-0234">DNA repair</keyword>
<evidence type="ECO:0000256" key="8">
    <source>
        <dbReference type="ARBA" id="ARBA00024647"/>
    </source>
</evidence>
<dbReference type="SMART" id="SM00533">
    <property type="entry name" value="MUTSd"/>
    <property type="match status" value="1"/>
</dbReference>
<keyword evidence="3 9" id="KW-0547">Nucleotide-binding</keyword>
<dbReference type="Gene3D" id="3.40.50.300">
    <property type="entry name" value="P-loop containing nucleotide triphosphate hydrolases"/>
    <property type="match status" value="1"/>
</dbReference>
<dbReference type="FunFam" id="3.40.1170.10:FF:000001">
    <property type="entry name" value="DNA mismatch repair protein MutS"/>
    <property type="match status" value="1"/>
</dbReference>
<dbReference type="InterPro" id="IPR017261">
    <property type="entry name" value="DNA_mismatch_repair_MutS/MSH"/>
</dbReference>
<dbReference type="GO" id="GO:0030983">
    <property type="term" value="F:mismatched DNA binding"/>
    <property type="evidence" value="ECO:0007669"/>
    <property type="project" value="InterPro"/>
</dbReference>
<dbReference type="PANTHER" id="PTHR11361">
    <property type="entry name" value="DNA MISMATCH REPAIR PROTEIN MUTS FAMILY MEMBER"/>
    <property type="match status" value="1"/>
</dbReference>
<dbReference type="PIRSF" id="PIRSF037677">
    <property type="entry name" value="DNA_mis_repair_Msh6"/>
    <property type="match status" value="1"/>
</dbReference>
<dbReference type="NCBIfam" id="NF003810">
    <property type="entry name" value="PRK05399.1"/>
    <property type="match status" value="1"/>
</dbReference>
<dbReference type="Gene3D" id="1.10.1420.10">
    <property type="match status" value="2"/>
</dbReference>
<organism evidence="12 13">
    <name type="scientific">Formosimonas limnophila</name>
    <dbReference type="NCBI Taxonomy" id="1384487"/>
    <lineage>
        <taxon>Bacteria</taxon>
        <taxon>Pseudomonadati</taxon>
        <taxon>Pseudomonadota</taxon>
        <taxon>Betaproteobacteria</taxon>
        <taxon>Burkholderiales</taxon>
        <taxon>Burkholderiaceae</taxon>
        <taxon>Formosimonas</taxon>
    </lineage>
</organism>
<dbReference type="FunFam" id="3.40.50.300:FF:000870">
    <property type="entry name" value="MutS protein homolog 4"/>
    <property type="match status" value="1"/>
</dbReference>
<evidence type="ECO:0000256" key="2">
    <source>
        <dbReference type="ARBA" id="ARBA00021982"/>
    </source>
</evidence>
<dbReference type="Gene3D" id="3.30.420.110">
    <property type="entry name" value="MutS, connector domain"/>
    <property type="match status" value="1"/>
</dbReference>
<dbReference type="Gene3D" id="6.10.140.430">
    <property type="match status" value="1"/>
</dbReference>
<sequence>MRGNVLYIISPITSPAMTAKHTPMMAQYLTIKADHPNTLLFYRMGDFYELFFDDAIEASRLLGISLTARGSSNGEPIKMAGVPYHAAEQYLAKLLKLGRSVAICEQIGDPATSKGPVERKVMRVLTPGTVSDAALLSDKSDAYLMSIAERGNGTGKQLGLAWLNMASGDFYVTEILANELPAWLEQIRPSELVVSDKLCAHYQTLNPNAIVSPFTDKYFNADKGETTLLAQMGTQHLAQLDAEHLTVGLAAIKGLLTYAQHTQGQVLKHLQRLQVVRSEQYLTLDAATRRNLEITETLRGQESPTLFSLLDHTATTMGARLLKRWLHHPLRDASVVRARQSAISELQNGRYHAQLRPILQSINDVERISTRIALTSVRPKELAALRDSLHHLPVLQNALSHCDSDLFRQLCADLHHPEALSHLLQRAIQPEPATVVREGGVIADGFDSELDELRGLQTNSGEFLLQLEARERERTGIPTLKVEYNRVHGFYIELTAAQAVQATLPLDYQRRQTLKNAERFITPELKAFEDKALSAKERALAREKFLYDTLIADLHPYISDLQRIGQALAQIDVLTNLAERAFTLNWHCPELVDSPAIHIQKGRHPVVEQQVSPFIANDCHLSTDERLWVITGPNMGGKSTFMRQVALITLLAYCGSFVPAERCSLGPIDRIFTRIGAADDLASGRSTFMVEMTEAAQILQHATPNSLVLMDEIGRGTSTFDGLALALAIAQSLLNTQRSLTLFATHYFEITQLAQSQAHVKNVHLSAVEERDAIIFLHQVQDGPASKSYGLQVAQLAGVPRPVISAARKHLSVLEEQQNQHTQFDLFKTPVVMDSAADTEVAVEYEPHPLLNELAKINPDEMTPREALDALYLLKKQL</sequence>
<keyword evidence="5 9" id="KW-0067">ATP-binding</keyword>
<dbReference type="SMART" id="SM00534">
    <property type="entry name" value="MUTSac"/>
    <property type="match status" value="1"/>
</dbReference>
<evidence type="ECO:0000256" key="1">
    <source>
        <dbReference type="ARBA" id="ARBA00006271"/>
    </source>
</evidence>
<dbReference type="InterPro" id="IPR027417">
    <property type="entry name" value="P-loop_NTPase"/>
</dbReference>
<dbReference type="InterPro" id="IPR007696">
    <property type="entry name" value="DNA_mismatch_repair_MutS_core"/>
</dbReference>
<dbReference type="Pfam" id="PF05192">
    <property type="entry name" value="MutS_III"/>
    <property type="match status" value="1"/>
</dbReference>
<dbReference type="CDD" id="cd03284">
    <property type="entry name" value="ABC_MutS1"/>
    <property type="match status" value="1"/>
</dbReference>
<keyword evidence="13" id="KW-1185">Reference proteome</keyword>
<dbReference type="InterPro" id="IPR036187">
    <property type="entry name" value="DNA_mismatch_repair_MutS_sf"/>
</dbReference>
<evidence type="ECO:0000256" key="7">
    <source>
        <dbReference type="ARBA" id="ARBA00023204"/>
    </source>
</evidence>
<reference evidence="12" key="2">
    <citation type="submission" date="2020-09" db="EMBL/GenBank/DDBJ databases">
        <authorList>
            <person name="Sun Q."/>
            <person name="Kim S."/>
        </authorList>
    </citation>
    <scope>NUCLEOTIDE SEQUENCE</scope>
    <source>
        <strain evidence="12">KCTC 32501</strain>
    </source>
</reference>
<evidence type="ECO:0000313" key="13">
    <source>
        <dbReference type="Proteomes" id="UP000614287"/>
    </source>
</evidence>
<name>A0A8J3FZ29_9BURK</name>
<comment type="function">
    <text evidence="8 9">This protein is involved in the repair of mismatches in DNA. It is possible that it carries out the mismatch recognition step. This protein has a weak ATPase activity.</text>
</comment>
<dbReference type="Pfam" id="PF05190">
    <property type="entry name" value="MutS_IV"/>
    <property type="match status" value="1"/>
</dbReference>
<dbReference type="FunFam" id="1.10.1420.10:FF:000001">
    <property type="entry name" value="DNA mismatch repair protein MutS"/>
    <property type="match status" value="1"/>
</dbReference>
<evidence type="ECO:0000256" key="5">
    <source>
        <dbReference type="ARBA" id="ARBA00022840"/>
    </source>
</evidence>
<evidence type="ECO:0000256" key="10">
    <source>
        <dbReference type="RuleBase" id="RU003756"/>
    </source>
</evidence>